<proteinExistence type="predicted"/>
<evidence type="ECO:0000313" key="1">
    <source>
        <dbReference type="EMBL" id="OSX74250.1"/>
    </source>
</evidence>
<keyword evidence="2" id="KW-1185">Reference proteome</keyword>
<organism evidence="1 2">
    <name type="scientific">Porphyra umbilicalis</name>
    <name type="common">Purple laver</name>
    <name type="synonym">Red alga</name>
    <dbReference type="NCBI Taxonomy" id="2786"/>
    <lineage>
        <taxon>Eukaryota</taxon>
        <taxon>Rhodophyta</taxon>
        <taxon>Bangiophyceae</taxon>
        <taxon>Bangiales</taxon>
        <taxon>Bangiaceae</taxon>
        <taxon>Porphyra</taxon>
    </lineage>
</organism>
<accession>A0A1X6P0G5</accession>
<protein>
    <submittedName>
        <fullName evidence="1">Uncharacterized protein</fullName>
    </submittedName>
</protein>
<evidence type="ECO:0000313" key="2">
    <source>
        <dbReference type="Proteomes" id="UP000218209"/>
    </source>
</evidence>
<reference evidence="1 2" key="1">
    <citation type="submission" date="2017-03" db="EMBL/GenBank/DDBJ databases">
        <title>WGS assembly of Porphyra umbilicalis.</title>
        <authorList>
            <person name="Brawley S.H."/>
            <person name="Blouin N.A."/>
            <person name="Ficko-Blean E."/>
            <person name="Wheeler G.L."/>
            <person name="Lohr M."/>
            <person name="Goodson H.V."/>
            <person name="Jenkins J.W."/>
            <person name="Blaby-Haas C.E."/>
            <person name="Helliwell K.E."/>
            <person name="Chan C."/>
            <person name="Marriage T."/>
            <person name="Bhattacharya D."/>
            <person name="Klein A.S."/>
            <person name="Badis Y."/>
            <person name="Brodie J."/>
            <person name="Cao Y."/>
            <person name="Collen J."/>
            <person name="Dittami S.M."/>
            <person name="Gachon C.M."/>
            <person name="Green B.R."/>
            <person name="Karpowicz S."/>
            <person name="Kim J.W."/>
            <person name="Kudahl U."/>
            <person name="Lin S."/>
            <person name="Michel G."/>
            <person name="Mittag M."/>
            <person name="Olson B.J."/>
            <person name="Pangilinan J."/>
            <person name="Peng Y."/>
            <person name="Qiu H."/>
            <person name="Shu S."/>
            <person name="Singer J.T."/>
            <person name="Smith A.G."/>
            <person name="Sprecher B.N."/>
            <person name="Wagner V."/>
            <person name="Wang W."/>
            <person name="Wang Z.-Y."/>
            <person name="Yan J."/>
            <person name="Yarish C."/>
            <person name="Zoeuner-Riek S."/>
            <person name="Zhuang Y."/>
            <person name="Zou Y."/>
            <person name="Lindquist E.A."/>
            <person name="Grimwood J."/>
            <person name="Barry K."/>
            <person name="Rokhsar D.S."/>
            <person name="Schmutz J."/>
            <person name="Stiller J.W."/>
            <person name="Grossman A.R."/>
            <person name="Prochnik S.E."/>
        </authorList>
    </citation>
    <scope>NUCLEOTIDE SEQUENCE [LARGE SCALE GENOMIC DNA]</scope>
    <source>
        <strain evidence="1">4086291</strain>
    </source>
</reference>
<name>A0A1X6P0G5_PORUM</name>
<sequence length="237" mass="23884">MATATATTSALVTPPPPTTAAAAAATAAASSVRAWALATRSAAAAAWRGFPTVLPTSKTGGALLPLTTTAPPRSVDAVGGGGRLASELTDARSAAADLAGAAVAILLVLFCGLPEDGDTPGGEPLKGGWWATWGVPRSTPDADAAAAAPPAARAAADWAVDAELDDDFHAGRSPQWRWALAVHMRVARTAMVAALAAEEAVPRWSPRMARRPSMPRICELTPLAGETQAAGVGGARR</sequence>
<dbReference type="AlphaFoldDB" id="A0A1X6P0G5"/>
<gene>
    <name evidence="1" type="ORF">BU14_0299s0018</name>
</gene>
<dbReference type="Proteomes" id="UP000218209">
    <property type="component" value="Unassembled WGS sequence"/>
</dbReference>
<dbReference type="EMBL" id="KV918957">
    <property type="protein sequence ID" value="OSX74250.1"/>
    <property type="molecule type" value="Genomic_DNA"/>
</dbReference>